<dbReference type="STRING" id="626369.HMPREF0446_01538"/>
<evidence type="ECO:0000313" key="4">
    <source>
        <dbReference type="Proteomes" id="UP000002939"/>
    </source>
</evidence>
<dbReference type="RefSeq" id="WP_006703814.1">
    <property type="nucleotide sequence ID" value="NZ_KI391971.1"/>
</dbReference>
<proteinExistence type="predicted"/>
<keyword evidence="1" id="KW-0472">Membrane</keyword>
<name>D0BNK3_9LACT</name>
<protein>
    <recommendedName>
        <fullName evidence="5">LPXTG-domain-containing protein cell wall anchor domain</fullName>
    </recommendedName>
</protein>
<dbReference type="AlphaFoldDB" id="D0BNK3"/>
<evidence type="ECO:0000313" key="3">
    <source>
        <dbReference type="EMBL" id="EEW92468.1"/>
    </source>
</evidence>
<gene>
    <name evidence="3" type="ORF">HMPREF0446_01538</name>
</gene>
<evidence type="ECO:0008006" key="5">
    <source>
        <dbReference type="Google" id="ProtNLM"/>
    </source>
</evidence>
<keyword evidence="2" id="KW-0732">Signal</keyword>
<dbReference type="EMBL" id="ACRF02000001">
    <property type="protein sequence ID" value="EEW92468.1"/>
    <property type="molecule type" value="Genomic_DNA"/>
</dbReference>
<reference evidence="3" key="2">
    <citation type="submission" date="2011-10" db="EMBL/GenBank/DDBJ databases">
        <title>The Genome Sequence of Granulicatella elegans ATCC 700633.</title>
        <authorList>
            <consortium name="The Broad Institute Genome Sequencing Platform"/>
            <consortium name="The Broad Institute Genome Sequencing Center for Infectious Disease"/>
            <person name="Earl A."/>
            <person name="Ward D."/>
            <person name="Feldgarden M."/>
            <person name="Gevers D."/>
            <person name="Sibley C.D."/>
            <person name="Field T.R."/>
            <person name="Grinwis M."/>
            <person name="Eshaghurshan C.S."/>
            <person name="Surette M.G."/>
            <person name="Young S.K."/>
            <person name="Zeng Q."/>
            <person name="Gargeya S."/>
            <person name="Fitzgerald M."/>
            <person name="Haas B."/>
            <person name="Abouelleil A."/>
            <person name="Alvarado L."/>
            <person name="Arachchi H.M."/>
            <person name="Berlin A."/>
            <person name="Brown A."/>
            <person name="Chapman S.B."/>
            <person name="Chen Z."/>
            <person name="Dunbar C."/>
            <person name="Freedman E."/>
            <person name="Gearin G."/>
            <person name="Goldberg J."/>
            <person name="Griggs A."/>
            <person name="Gujja S."/>
            <person name="Heiman D."/>
            <person name="Howarth C."/>
            <person name="Larson L."/>
            <person name="Lui A."/>
            <person name="MacDonald P.J.P."/>
            <person name="Montmayeur A."/>
            <person name="Murphy C."/>
            <person name="Neiman D."/>
            <person name="Pearson M."/>
            <person name="Priest M."/>
            <person name="Roberts A."/>
            <person name="Saif S."/>
            <person name="Shea T."/>
            <person name="Shenoy N."/>
            <person name="Sisk P."/>
            <person name="Stolte C."/>
            <person name="Sykes S."/>
            <person name="Wortman J."/>
            <person name="Nusbaum C."/>
            <person name="Birren B."/>
        </authorList>
    </citation>
    <scope>NUCLEOTIDE SEQUENCE [LARGE SCALE GENOMIC DNA]</scope>
    <source>
        <strain evidence="3">ATCC 700633</strain>
    </source>
</reference>
<dbReference type="HOGENOM" id="CLU_2788045_0_0_9"/>
<evidence type="ECO:0000256" key="2">
    <source>
        <dbReference type="SAM" id="SignalP"/>
    </source>
</evidence>
<feature type="signal peptide" evidence="2">
    <location>
        <begin position="1"/>
        <end position="23"/>
    </location>
</feature>
<evidence type="ECO:0000256" key="1">
    <source>
        <dbReference type="SAM" id="Phobius"/>
    </source>
</evidence>
<sequence>MKKIITLLLGMLVLTLGSSTVLAMESENSDPRPSGVIFVEHFRAMMIVGTVFVIIVGIICWKIFKKRH</sequence>
<keyword evidence="1" id="KW-0812">Transmembrane</keyword>
<dbReference type="Proteomes" id="UP000002939">
    <property type="component" value="Unassembled WGS sequence"/>
</dbReference>
<feature type="transmembrane region" description="Helical" evidence="1">
    <location>
        <begin position="42"/>
        <end position="64"/>
    </location>
</feature>
<reference evidence="3" key="1">
    <citation type="submission" date="2009-09" db="EMBL/GenBank/DDBJ databases">
        <authorList>
            <consortium name="The Broad Institute Genome Sequencing Platform"/>
            <person name="Ward D."/>
            <person name="Feldgarden M."/>
            <person name="Earl A."/>
            <person name="Young S.K."/>
            <person name="Zeng Q."/>
            <person name="Koehrsen M."/>
            <person name="Alvarado L."/>
            <person name="Berlin A."/>
            <person name="Bochicchio J."/>
            <person name="Borenstein D."/>
            <person name="Chapman S.B."/>
            <person name="Chen Z."/>
            <person name="Engels R."/>
            <person name="Freedman E."/>
            <person name="Gellesch M."/>
            <person name="Goldberg J."/>
            <person name="Griggs A."/>
            <person name="Gujja S."/>
            <person name="Heilman E."/>
            <person name="Heiman D."/>
            <person name="Hepburn T."/>
            <person name="Howarth C."/>
            <person name="Jen D."/>
            <person name="Larson L."/>
            <person name="Lewis B."/>
            <person name="Mehta T."/>
            <person name="Park D."/>
            <person name="Pearson M."/>
            <person name="Roberts A."/>
            <person name="Saif S."/>
            <person name="Shea T."/>
            <person name="Shenoy N."/>
            <person name="Sisk P."/>
            <person name="Stolte C."/>
            <person name="Sykes S."/>
            <person name="Thomson T."/>
            <person name="Walk T."/>
            <person name="White J."/>
            <person name="Yandava C."/>
            <person name="Sibley C.D."/>
            <person name="Field T.R."/>
            <person name="Grinwis M."/>
            <person name="Eshaghurshan C.S."/>
            <person name="Surette M.G."/>
            <person name="Haas B."/>
            <person name="Nusbaum C."/>
            <person name="Birren B."/>
        </authorList>
    </citation>
    <scope>NUCLEOTIDE SEQUENCE [LARGE SCALE GENOMIC DNA]</scope>
    <source>
        <strain evidence="3">ATCC 700633</strain>
    </source>
</reference>
<accession>D0BNK3</accession>
<keyword evidence="4" id="KW-1185">Reference proteome</keyword>
<organism evidence="3 4">
    <name type="scientific">Granulicatella elegans ATCC 700633</name>
    <dbReference type="NCBI Taxonomy" id="626369"/>
    <lineage>
        <taxon>Bacteria</taxon>
        <taxon>Bacillati</taxon>
        <taxon>Bacillota</taxon>
        <taxon>Bacilli</taxon>
        <taxon>Lactobacillales</taxon>
        <taxon>Carnobacteriaceae</taxon>
        <taxon>Granulicatella</taxon>
    </lineage>
</organism>
<keyword evidence="1" id="KW-1133">Transmembrane helix</keyword>
<feature type="chain" id="PRO_5003006910" description="LPXTG-domain-containing protein cell wall anchor domain" evidence="2">
    <location>
        <begin position="24"/>
        <end position="68"/>
    </location>
</feature>
<comment type="caution">
    <text evidence="3">The sequence shown here is derived from an EMBL/GenBank/DDBJ whole genome shotgun (WGS) entry which is preliminary data.</text>
</comment>